<keyword evidence="2" id="KW-0732">Signal</keyword>
<feature type="compositionally biased region" description="Acidic residues" evidence="1">
    <location>
        <begin position="61"/>
        <end position="70"/>
    </location>
</feature>
<evidence type="ECO:0000256" key="2">
    <source>
        <dbReference type="SAM" id="SignalP"/>
    </source>
</evidence>
<comment type="caution">
    <text evidence="3">The sequence shown here is derived from an EMBL/GenBank/DDBJ whole genome shotgun (WGS) entry which is preliminary data.</text>
</comment>
<feature type="region of interest" description="Disordered" evidence="1">
    <location>
        <begin position="37"/>
        <end position="98"/>
    </location>
</feature>
<evidence type="ECO:0000256" key="1">
    <source>
        <dbReference type="SAM" id="MobiDB-lite"/>
    </source>
</evidence>
<dbReference type="AlphaFoldDB" id="A0AAD9WUH6"/>
<dbReference type="EMBL" id="JANJYI010000007">
    <property type="protein sequence ID" value="KAK2642993.1"/>
    <property type="molecule type" value="Genomic_DNA"/>
</dbReference>
<name>A0AAD9WUH6_9ROSI</name>
<feature type="compositionally biased region" description="Basic and acidic residues" evidence="1">
    <location>
        <begin position="37"/>
        <end position="53"/>
    </location>
</feature>
<feature type="chain" id="PRO_5041955106" evidence="2">
    <location>
        <begin position="24"/>
        <end position="98"/>
    </location>
</feature>
<reference evidence="3" key="1">
    <citation type="journal article" date="2023" name="Plant J.">
        <title>Genome sequences and population genomics provide insights into the demographic history, inbreeding, and mutation load of two 'living fossil' tree species of Dipteronia.</title>
        <authorList>
            <person name="Feng Y."/>
            <person name="Comes H.P."/>
            <person name="Chen J."/>
            <person name="Zhu S."/>
            <person name="Lu R."/>
            <person name="Zhang X."/>
            <person name="Li P."/>
            <person name="Qiu J."/>
            <person name="Olsen K.M."/>
            <person name="Qiu Y."/>
        </authorList>
    </citation>
    <scope>NUCLEOTIDE SEQUENCE</scope>
    <source>
        <strain evidence="3">KIB01</strain>
    </source>
</reference>
<keyword evidence="4" id="KW-1185">Reference proteome</keyword>
<dbReference type="Proteomes" id="UP001280121">
    <property type="component" value="Unassembled WGS sequence"/>
</dbReference>
<feature type="signal peptide" evidence="2">
    <location>
        <begin position="1"/>
        <end position="23"/>
    </location>
</feature>
<gene>
    <name evidence="3" type="ORF">Ddye_024756</name>
</gene>
<sequence>MKVTLLVLFVGFLLISTSLHVEAKRLISEEKQKLMMMERSRLLSERNNMEPKTKTSSTPESDGDDDDEPNESYGKYGNSNGSDSTSHHFYPNDKKPHN</sequence>
<organism evidence="3 4">
    <name type="scientific">Dipteronia dyeriana</name>
    <dbReference type="NCBI Taxonomy" id="168575"/>
    <lineage>
        <taxon>Eukaryota</taxon>
        <taxon>Viridiplantae</taxon>
        <taxon>Streptophyta</taxon>
        <taxon>Embryophyta</taxon>
        <taxon>Tracheophyta</taxon>
        <taxon>Spermatophyta</taxon>
        <taxon>Magnoliopsida</taxon>
        <taxon>eudicotyledons</taxon>
        <taxon>Gunneridae</taxon>
        <taxon>Pentapetalae</taxon>
        <taxon>rosids</taxon>
        <taxon>malvids</taxon>
        <taxon>Sapindales</taxon>
        <taxon>Sapindaceae</taxon>
        <taxon>Hippocastanoideae</taxon>
        <taxon>Acereae</taxon>
        <taxon>Dipteronia</taxon>
    </lineage>
</organism>
<accession>A0AAD9WUH6</accession>
<proteinExistence type="predicted"/>
<evidence type="ECO:0000313" key="3">
    <source>
        <dbReference type="EMBL" id="KAK2642993.1"/>
    </source>
</evidence>
<protein>
    <submittedName>
        <fullName evidence="3">Uncharacterized protein</fullName>
    </submittedName>
</protein>
<evidence type="ECO:0000313" key="4">
    <source>
        <dbReference type="Proteomes" id="UP001280121"/>
    </source>
</evidence>